<reference evidence="11" key="1">
    <citation type="submission" date="2020-04" db="EMBL/GenBank/DDBJ databases">
        <authorList>
            <person name="Alioto T."/>
            <person name="Alioto T."/>
            <person name="Gomez Garrido J."/>
        </authorList>
    </citation>
    <scope>NUCLEOTIDE SEQUENCE</scope>
    <source>
        <strain evidence="11">A484AB</strain>
    </source>
</reference>
<dbReference type="Pfam" id="PF01762">
    <property type="entry name" value="Galactosyl_T"/>
    <property type="match status" value="1"/>
</dbReference>
<keyword evidence="5" id="KW-0812">Transmembrane</keyword>
<dbReference type="Proteomes" id="UP001152795">
    <property type="component" value="Unassembled WGS sequence"/>
</dbReference>
<dbReference type="GO" id="GO:0000139">
    <property type="term" value="C:Golgi membrane"/>
    <property type="evidence" value="ECO:0007669"/>
    <property type="project" value="UniProtKB-SubCell"/>
</dbReference>
<dbReference type="InterPro" id="IPR029044">
    <property type="entry name" value="Nucleotide-diphossugar_trans"/>
</dbReference>
<accession>A0A6S7KH00</accession>
<dbReference type="InterPro" id="IPR002659">
    <property type="entry name" value="Glyco_trans_31"/>
</dbReference>
<evidence type="ECO:0000256" key="9">
    <source>
        <dbReference type="ARBA" id="ARBA00023136"/>
    </source>
</evidence>
<evidence type="ECO:0000256" key="3">
    <source>
        <dbReference type="ARBA" id="ARBA00022676"/>
    </source>
</evidence>
<dbReference type="SUPFAM" id="SSF53448">
    <property type="entry name" value="Nucleotide-diphospho-sugar transferases"/>
    <property type="match status" value="1"/>
</dbReference>
<gene>
    <name evidence="11" type="ORF">PACLA_8A002150</name>
</gene>
<evidence type="ECO:0000256" key="7">
    <source>
        <dbReference type="ARBA" id="ARBA00022989"/>
    </source>
</evidence>
<evidence type="ECO:0000256" key="4">
    <source>
        <dbReference type="ARBA" id="ARBA00022679"/>
    </source>
</evidence>
<evidence type="ECO:0000256" key="1">
    <source>
        <dbReference type="ARBA" id="ARBA00004323"/>
    </source>
</evidence>
<dbReference type="GO" id="GO:0016758">
    <property type="term" value="F:hexosyltransferase activity"/>
    <property type="evidence" value="ECO:0007669"/>
    <property type="project" value="InterPro"/>
</dbReference>
<dbReference type="EC" id="2.4.1.-" evidence="10"/>
<evidence type="ECO:0000256" key="8">
    <source>
        <dbReference type="ARBA" id="ARBA00023034"/>
    </source>
</evidence>
<organism evidence="11 12">
    <name type="scientific">Paramuricea clavata</name>
    <name type="common">Red gorgonian</name>
    <name type="synonym">Violescent sea-whip</name>
    <dbReference type="NCBI Taxonomy" id="317549"/>
    <lineage>
        <taxon>Eukaryota</taxon>
        <taxon>Metazoa</taxon>
        <taxon>Cnidaria</taxon>
        <taxon>Anthozoa</taxon>
        <taxon>Octocorallia</taxon>
        <taxon>Malacalcyonacea</taxon>
        <taxon>Plexauridae</taxon>
        <taxon>Paramuricea</taxon>
    </lineage>
</organism>
<evidence type="ECO:0000256" key="2">
    <source>
        <dbReference type="ARBA" id="ARBA00008661"/>
    </source>
</evidence>
<dbReference type="EMBL" id="CACRXK020037824">
    <property type="protein sequence ID" value="CAB4045146.1"/>
    <property type="molecule type" value="Genomic_DNA"/>
</dbReference>
<keyword evidence="4" id="KW-0808">Transferase</keyword>
<comment type="subcellular location">
    <subcellularLocation>
        <location evidence="1 10">Golgi apparatus membrane</location>
        <topology evidence="1 10">Single-pass type II membrane protein</topology>
    </subcellularLocation>
</comment>
<protein>
    <recommendedName>
        <fullName evidence="10">Hexosyltransferase</fullName>
        <ecNumber evidence="10">2.4.1.-</ecNumber>
    </recommendedName>
</protein>
<keyword evidence="9" id="KW-0472">Membrane</keyword>
<proteinExistence type="inferred from homology"/>
<evidence type="ECO:0000256" key="10">
    <source>
        <dbReference type="RuleBase" id="RU363063"/>
    </source>
</evidence>
<keyword evidence="3 10" id="KW-0328">Glycosyltransferase</keyword>
<comment type="caution">
    <text evidence="11">The sequence shown here is derived from an EMBL/GenBank/DDBJ whole genome shotgun (WGS) entry which is preliminary data.</text>
</comment>
<comment type="similarity">
    <text evidence="2 10">Belongs to the glycosyltransferase 31 family.</text>
</comment>
<keyword evidence="6" id="KW-0735">Signal-anchor</keyword>
<evidence type="ECO:0000256" key="6">
    <source>
        <dbReference type="ARBA" id="ARBA00022968"/>
    </source>
</evidence>
<dbReference type="Gene3D" id="3.90.550.50">
    <property type="match status" value="1"/>
</dbReference>
<evidence type="ECO:0000313" key="11">
    <source>
        <dbReference type="EMBL" id="CAB4045146.1"/>
    </source>
</evidence>
<keyword evidence="7" id="KW-1133">Transmembrane helix</keyword>
<dbReference type="AlphaFoldDB" id="A0A6S7KH00"/>
<keyword evidence="8 10" id="KW-0333">Golgi apparatus</keyword>
<dbReference type="PANTHER" id="PTHR11214">
    <property type="entry name" value="BETA-1,3-N-ACETYLGLUCOSAMINYLTRANSFERASE"/>
    <property type="match status" value="1"/>
</dbReference>
<dbReference type="PANTHER" id="PTHR11214:SF376">
    <property type="entry name" value="HEXOSYLTRANSFERASE"/>
    <property type="match status" value="1"/>
</dbReference>
<name>A0A6S7KH00_PARCT</name>
<sequence>MNDPFELQITVTSIDLINDYYPFIDFKFVFPEISPKVRRTPDIFLMVLVNSGAMGDTFRKRREAVRQTWGNHSNCEQIKALGDETLKDLRWLLVFVVGKAGWGTNDDELNRAEARQYNDMLIGNITDNYLNNVIKLYMGLAWASRFDIKYILKTDDDVYVRIPRILEYLVNARFPKPFCGGAAERRSTKVIREIGDKWTISWKYYNETRYPRYNPGAFFILSSDLLNRLFNYVYIRKPFHVDDAYVGVAMRDLGVNVTKISSFLIQTKMNQRIRKANHCGILRLHAFGHNMEPESNRFLDNRLKALACGQKQIKCGVRVGNHSVSKKNKKSL</sequence>
<evidence type="ECO:0000256" key="5">
    <source>
        <dbReference type="ARBA" id="ARBA00022692"/>
    </source>
</evidence>
<dbReference type="OrthoDB" id="5957813at2759"/>
<evidence type="ECO:0000313" key="12">
    <source>
        <dbReference type="Proteomes" id="UP001152795"/>
    </source>
</evidence>
<keyword evidence="12" id="KW-1185">Reference proteome</keyword>
<dbReference type="GO" id="GO:0006493">
    <property type="term" value="P:protein O-linked glycosylation"/>
    <property type="evidence" value="ECO:0007669"/>
    <property type="project" value="TreeGrafter"/>
</dbReference>